<reference evidence="1" key="1">
    <citation type="submission" date="2018-11" db="EMBL/GenBank/DDBJ databases">
        <authorList>
            <consortium name="Pathogen Informatics"/>
        </authorList>
    </citation>
    <scope>NUCLEOTIDE SEQUENCE</scope>
</reference>
<protein>
    <submittedName>
        <fullName evidence="1">Uncharacterized protein</fullName>
    </submittedName>
</protein>
<keyword evidence="2" id="KW-1185">Reference proteome</keyword>
<dbReference type="EMBL" id="CAAALY010102812">
    <property type="protein sequence ID" value="VEL29399.1"/>
    <property type="molecule type" value="Genomic_DNA"/>
</dbReference>
<organism evidence="1 2">
    <name type="scientific">Protopolystoma xenopodis</name>
    <dbReference type="NCBI Taxonomy" id="117903"/>
    <lineage>
        <taxon>Eukaryota</taxon>
        <taxon>Metazoa</taxon>
        <taxon>Spiralia</taxon>
        <taxon>Lophotrochozoa</taxon>
        <taxon>Platyhelminthes</taxon>
        <taxon>Monogenea</taxon>
        <taxon>Polyopisthocotylea</taxon>
        <taxon>Polystomatidea</taxon>
        <taxon>Polystomatidae</taxon>
        <taxon>Protopolystoma</taxon>
    </lineage>
</organism>
<sequence>MATRPNLLNRSVLFVAKRLQTEDCFGSNERLPYRRSFATQTLCN</sequence>
<dbReference type="AlphaFoldDB" id="A0A3S5AZM3"/>
<proteinExistence type="predicted"/>
<comment type="caution">
    <text evidence="1">The sequence shown here is derived from an EMBL/GenBank/DDBJ whole genome shotgun (WGS) entry which is preliminary data.</text>
</comment>
<evidence type="ECO:0000313" key="2">
    <source>
        <dbReference type="Proteomes" id="UP000784294"/>
    </source>
</evidence>
<accession>A0A3S5AZM3</accession>
<name>A0A3S5AZM3_9PLAT</name>
<gene>
    <name evidence="1" type="ORF">PXEA_LOCUS22839</name>
</gene>
<dbReference type="Proteomes" id="UP000784294">
    <property type="component" value="Unassembled WGS sequence"/>
</dbReference>
<evidence type="ECO:0000313" key="1">
    <source>
        <dbReference type="EMBL" id="VEL29399.1"/>
    </source>
</evidence>